<dbReference type="Proteomes" id="UP000319894">
    <property type="component" value="Unassembled WGS sequence"/>
</dbReference>
<organism evidence="2 3">
    <name type="scientific">Haloglomus irregulare</name>
    <dbReference type="NCBI Taxonomy" id="2234134"/>
    <lineage>
        <taxon>Archaea</taxon>
        <taxon>Methanobacteriati</taxon>
        <taxon>Methanobacteriota</taxon>
        <taxon>Stenosarchaea group</taxon>
        <taxon>Halobacteria</taxon>
        <taxon>Halobacteriales</taxon>
        <taxon>Natronomonadaceae</taxon>
        <taxon>Haloglomus</taxon>
    </lineage>
</organism>
<proteinExistence type="predicted"/>
<dbReference type="SUPFAM" id="SSF88697">
    <property type="entry name" value="PUA domain-like"/>
    <property type="match status" value="1"/>
</dbReference>
<dbReference type="SUPFAM" id="SSF52540">
    <property type="entry name" value="P-loop containing nucleoside triphosphate hydrolases"/>
    <property type="match status" value="1"/>
</dbReference>
<dbReference type="GO" id="GO:0005524">
    <property type="term" value="F:ATP binding"/>
    <property type="evidence" value="ECO:0007669"/>
    <property type="project" value="InterPro"/>
</dbReference>
<dbReference type="AlphaFoldDB" id="A0A554NBH5"/>
<dbReference type="InParanoid" id="A0A554NBH5"/>
<protein>
    <recommendedName>
        <fullName evidence="1">AAA+ ATPase domain-containing protein</fullName>
    </recommendedName>
</protein>
<dbReference type="InterPro" id="IPR015947">
    <property type="entry name" value="PUA-like_sf"/>
</dbReference>
<dbReference type="EMBL" id="QMDX01000003">
    <property type="protein sequence ID" value="TSD14734.1"/>
    <property type="molecule type" value="Genomic_DNA"/>
</dbReference>
<evidence type="ECO:0000259" key="1">
    <source>
        <dbReference type="SMART" id="SM00382"/>
    </source>
</evidence>
<dbReference type="RefSeq" id="WP_144261452.1">
    <property type="nucleotide sequence ID" value="NZ_QMDX01000003.1"/>
</dbReference>
<dbReference type="PANTHER" id="PTHR37291">
    <property type="entry name" value="5-METHYLCYTOSINE-SPECIFIC RESTRICTION ENZYME B"/>
    <property type="match status" value="1"/>
</dbReference>
<keyword evidence="3" id="KW-1185">Reference proteome</keyword>
<sequence>MTASTLDDFDDSVTIYKATGPPDHWVTTLNTGIWGFTPDNETGWDRLDEGDIVLFHSTGKDTEGGRWDSGIVGYGIAGEKRRKEEPLWRTEFEVSENQYPFVVDLEATYWRGDVDDVSSATVAEKSDGRLDADIEALLRNRLTLDRTKEATGDRFPVMGSFNEPSHGEQYLELLHEAPLTAVRYRQREATGEDTARGIVDETDFSHLFGGELELDTAGLFDGLYFGSDERKRIRSATVSAVQSGKHIVFTGPPGTGKTELAENLCRALEGNEQYTGYRLTTATADWSTFDTVGGYMPREEAGGSLEFKPGQVLKRLPTADAARNELLVVDEINRADIDKAFGQLFTVLSGQAVQLPFEKDGAEVEIIPGEDVDPAVGPAPHEYAVPGSWRLFATMNSYDKTSLYEMSYAFMRRFAFVRVGAPTLPDDDEALEELMVEYDRAWGADGADRPERLSVGRVWRAVNGATEERAIGPAIVKDMLEFVRTQPADAGDAAFDRALTEAVLSYVFPQLEGVPKRRRIVESVAEIDRIDDIRLIESAREMLQIELSTDG</sequence>
<name>A0A554NBH5_9EURY</name>
<dbReference type="OrthoDB" id="9837at2157"/>
<dbReference type="InterPro" id="IPR003593">
    <property type="entry name" value="AAA+_ATPase"/>
</dbReference>
<accession>A0A554NBH5</accession>
<dbReference type="CDD" id="cd00009">
    <property type="entry name" value="AAA"/>
    <property type="match status" value="1"/>
</dbReference>
<gene>
    <name evidence="2" type="ORF">DP107_07090</name>
</gene>
<reference evidence="2 3" key="1">
    <citation type="submission" date="2018-06" db="EMBL/GenBank/DDBJ databases">
        <title>Natronomonas sp. F16-60 a new haloarchaeon isolated from a solar saltern of Isla Cristina, Huelva, Spain.</title>
        <authorList>
            <person name="Duran-Viseras A."/>
            <person name="Sanchez-Porro C."/>
            <person name="Ventosa A."/>
        </authorList>
    </citation>
    <scope>NUCLEOTIDE SEQUENCE [LARGE SCALE GENOMIC DNA]</scope>
    <source>
        <strain evidence="2 3">F16-60</strain>
    </source>
</reference>
<dbReference type="Pfam" id="PF07728">
    <property type="entry name" value="AAA_5"/>
    <property type="match status" value="1"/>
</dbReference>
<comment type="caution">
    <text evidence="2">The sequence shown here is derived from an EMBL/GenBank/DDBJ whole genome shotgun (WGS) entry which is preliminary data.</text>
</comment>
<dbReference type="Gene3D" id="3.40.50.300">
    <property type="entry name" value="P-loop containing nucleotide triphosphate hydrolases"/>
    <property type="match status" value="1"/>
</dbReference>
<dbReference type="GO" id="GO:0016887">
    <property type="term" value="F:ATP hydrolysis activity"/>
    <property type="evidence" value="ECO:0007669"/>
    <property type="project" value="InterPro"/>
</dbReference>
<dbReference type="Gene3D" id="3.10.590.10">
    <property type="entry name" value="ph1033 like domains"/>
    <property type="match status" value="1"/>
</dbReference>
<evidence type="ECO:0000313" key="2">
    <source>
        <dbReference type="EMBL" id="TSD14734.1"/>
    </source>
</evidence>
<dbReference type="PANTHER" id="PTHR37291:SF1">
    <property type="entry name" value="TYPE IV METHYL-DIRECTED RESTRICTION ENZYME ECOKMCRB SUBUNIT"/>
    <property type="match status" value="1"/>
</dbReference>
<evidence type="ECO:0000313" key="3">
    <source>
        <dbReference type="Proteomes" id="UP000319894"/>
    </source>
</evidence>
<dbReference type="SMART" id="SM00382">
    <property type="entry name" value="AAA"/>
    <property type="match status" value="1"/>
</dbReference>
<feature type="domain" description="AAA+ ATPase" evidence="1">
    <location>
        <begin position="243"/>
        <end position="420"/>
    </location>
</feature>
<dbReference type="InterPro" id="IPR027417">
    <property type="entry name" value="P-loop_NTPase"/>
</dbReference>
<dbReference type="InterPro" id="IPR052934">
    <property type="entry name" value="Methyl-DNA_Rec/Restrict_Enz"/>
</dbReference>
<dbReference type="InterPro" id="IPR011704">
    <property type="entry name" value="ATPase_dyneun-rel_AAA"/>
</dbReference>